<keyword evidence="5" id="KW-0406">Ion transport</keyword>
<dbReference type="AlphaFoldDB" id="X1JGN3"/>
<gene>
    <name evidence="9" type="ORF">S03H2_52799</name>
</gene>
<keyword evidence="7" id="KW-0464">Manganese</keyword>
<keyword evidence="1" id="KW-0813">Transport</keyword>
<protein>
    <recommendedName>
        <fullName evidence="10">Manganese efflux pump MntP</fullName>
    </recommendedName>
</protein>
<feature type="transmembrane region" description="Helical" evidence="8">
    <location>
        <begin position="135"/>
        <end position="156"/>
    </location>
</feature>
<feature type="transmembrane region" description="Helical" evidence="8">
    <location>
        <begin position="39"/>
        <end position="58"/>
    </location>
</feature>
<evidence type="ECO:0000256" key="1">
    <source>
        <dbReference type="ARBA" id="ARBA00022448"/>
    </source>
</evidence>
<evidence type="ECO:0000256" key="4">
    <source>
        <dbReference type="ARBA" id="ARBA00022989"/>
    </source>
</evidence>
<keyword evidence="3 8" id="KW-0812">Transmembrane</keyword>
<name>X1JGN3_9ZZZZ</name>
<keyword evidence="2" id="KW-1003">Cell membrane</keyword>
<feature type="transmembrane region" description="Helical" evidence="8">
    <location>
        <begin position="107"/>
        <end position="129"/>
    </location>
</feature>
<evidence type="ECO:0000256" key="3">
    <source>
        <dbReference type="ARBA" id="ARBA00022692"/>
    </source>
</evidence>
<feature type="transmembrane region" description="Helical" evidence="8">
    <location>
        <begin position="168"/>
        <end position="185"/>
    </location>
</feature>
<dbReference type="HAMAP" id="MF_01521">
    <property type="entry name" value="MntP_pump"/>
    <property type="match status" value="1"/>
</dbReference>
<evidence type="ECO:0000313" key="9">
    <source>
        <dbReference type="EMBL" id="GAH68918.1"/>
    </source>
</evidence>
<dbReference type="PANTHER" id="PTHR35529:SF1">
    <property type="entry name" value="MANGANESE EFFLUX PUMP MNTP-RELATED"/>
    <property type="match status" value="1"/>
</dbReference>
<organism evidence="9">
    <name type="scientific">marine sediment metagenome</name>
    <dbReference type="NCBI Taxonomy" id="412755"/>
    <lineage>
        <taxon>unclassified sequences</taxon>
        <taxon>metagenomes</taxon>
        <taxon>ecological metagenomes</taxon>
    </lineage>
</organism>
<feature type="transmembrane region" description="Helical" evidence="8">
    <location>
        <begin position="6"/>
        <end position="27"/>
    </location>
</feature>
<dbReference type="PANTHER" id="PTHR35529">
    <property type="entry name" value="MANGANESE EFFLUX PUMP MNTP-RELATED"/>
    <property type="match status" value="1"/>
</dbReference>
<dbReference type="InterPro" id="IPR022929">
    <property type="entry name" value="Put_MntP"/>
</dbReference>
<feature type="transmembrane region" description="Helical" evidence="8">
    <location>
        <begin position="64"/>
        <end position="86"/>
    </location>
</feature>
<evidence type="ECO:0000256" key="7">
    <source>
        <dbReference type="ARBA" id="ARBA00023211"/>
    </source>
</evidence>
<keyword evidence="6 8" id="KW-0472">Membrane</keyword>
<dbReference type="Pfam" id="PF02659">
    <property type="entry name" value="Mntp"/>
    <property type="match status" value="1"/>
</dbReference>
<evidence type="ECO:0000256" key="2">
    <source>
        <dbReference type="ARBA" id="ARBA00022475"/>
    </source>
</evidence>
<evidence type="ECO:0000256" key="8">
    <source>
        <dbReference type="SAM" id="Phobius"/>
    </source>
</evidence>
<accession>X1JGN3</accession>
<evidence type="ECO:0000256" key="6">
    <source>
        <dbReference type="ARBA" id="ARBA00023136"/>
    </source>
</evidence>
<proteinExistence type="inferred from homology"/>
<dbReference type="EMBL" id="BARU01033568">
    <property type="protein sequence ID" value="GAH68918.1"/>
    <property type="molecule type" value="Genomic_DNA"/>
</dbReference>
<dbReference type="GO" id="GO:0006811">
    <property type="term" value="P:monoatomic ion transport"/>
    <property type="evidence" value="ECO:0007669"/>
    <property type="project" value="UniProtKB-KW"/>
</dbReference>
<evidence type="ECO:0000256" key="5">
    <source>
        <dbReference type="ARBA" id="ARBA00023065"/>
    </source>
</evidence>
<sequence length="188" mass="20189">MNIFIVFGIALALAMDAFAVSVGVSLSLEGITKRHTFRLAIHFGFFQFMMPIVGWLAGNSLLKYIQAVDHWVAFGLLLFVGVKMIYESFKRGKKTKEGNVNVDPTKGLSLLTLSVATSIDALAAGLSLAALHEPILYPAVVFGLVAFLMTILGTRLGPPLGQRIGKKAELAGGLILILIGIKILAEHL</sequence>
<dbReference type="InterPro" id="IPR003810">
    <property type="entry name" value="Mntp/YtaF"/>
</dbReference>
<comment type="caution">
    <text evidence="9">The sequence shown here is derived from an EMBL/GenBank/DDBJ whole genome shotgun (WGS) entry which is preliminary data.</text>
</comment>
<reference evidence="9" key="1">
    <citation type="journal article" date="2014" name="Front. Microbiol.">
        <title>High frequency of phylogenetically diverse reductive dehalogenase-homologous genes in deep subseafloor sedimentary metagenomes.</title>
        <authorList>
            <person name="Kawai M."/>
            <person name="Futagami T."/>
            <person name="Toyoda A."/>
            <person name="Takaki Y."/>
            <person name="Nishi S."/>
            <person name="Hori S."/>
            <person name="Arai W."/>
            <person name="Tsubouchi T."/>
            <person name="Morono Y."/>
            <person name="Uchiyama I."/>
            <person name="Ito T."/>
            <person name="Fujiyama A."/>
            <person name="Inagaki F."/>
            <person name="Takami H."/>
        </authorList>
    </citation>
    <scope>NUCLEOTIDE SEQUENCE</scope>
    <source>
        <strain evidence="9">Expedition CK06-06</strain>
    </source>
</reference>
<keyword evidence="4 8" id="KW-1133">Transmembrane helix</keyword>
<evidence type="ECO:0008006" key="10">
    <source>
        <dbReference type="Google" id="ProtNLM"/>
    </source>
</evidence>